<dbReference type="InterPro" id="IPR012334">
    <property type="entry name" value="Pectin_lyas_fold"/>
</dbReference>
<dbReference type="SMART" id="SM00060">
    <property type="entry name" value="FN3"/>
    <property type="match status" value="1"/>
</dbReference>
<dbReference type="Pfam" id="PF00041">
    <property type="entry name" value="fn3"/>
    <property type="match status" value="1"/>
</dbReference>
<dbReference type="Pfam" id="PF13229">
    <property type="entry name" value="Beta_helix"/>
    <property type="match status" value="1"/>
</dbReference>
<evidence type="ECO:0000259" key="2">
    <source>
        <dbReference type="PROSITE" id="PS50022"/>
    </source>
</evidence>
<dbReference type="EMBL" id="JBHUME010000005">
    <property type="protein sequence ID" value="MFD2612284.1"/>
    <property type="molecule type" value="Genomic_DNA"/>
</dbReference>
<evidence type="ECO:0000256" key="1">
    <source>
        <dbReference type="SAM" id="SignalP"/>
    </source>
</evidence>
<feature type="signal peptide" evidence="1">
    <location>
        <begin position="1"/>
        <end position="27"/>
    </location>
</feature>
<dbReference type="SUPFAM" id="SSF51126">
    <property type="entry name" value="Pectin lyase-like"/>
    <property type="match status" value="1"/>
</dbReference>
<dbReference type="Pfam" id="PF00754">
    <property type="entry name" value="F5_F8_type_C"/>
    <property type="match status" value="1"/>
</dbReference>
<comment type="caution">
    <text evidence="4">The sequence shown here is derived from an EMBL/GenBank/DDBJ whole genome shotgun (WGS) entry which is preliminary data.</text>
</comment>
<dbReference type="CDD" id="cd00063">
    <property type="entry name" value="FN3"/>
    <property type="match status" value="1"/>
</dbReference>
<protein>
    <submittedName>
        <fullName evidence="4">Discoidin domain-containing protein</fullName>
    </submittedName>
</protein>
<dbReference type="Gene3D" id="2.60.40.10">
    <property type="entry name" value="Immunoglobulins"/>
    <property type="match status" value="1"/>
</dbReference>
<proteinExistence type="predicted"/>
<dbReference type="InterPro" id="IPR006626">
    <property type="entry name" value="PbH1"/>
</dbReference>
<feature type="domain" description="F5/8 type C" evidence="2">
    <location>
        <begin position="327"/>
        <end position="467"/>
    </location>
</feature>
<feature type="domain" description="Fibronectin type-III" evidence="3">
    <location>
        <begin position="250"/>
        <end position="336"/>
    </location>
</feature>
<organism evidence="4 5">
    <name type="scientific">Paenibacillus gansuensis</name>
    <dbReference type="NCBI Taxonomy" id="306542"/>
    <lineage>
        <taxon>Bacteria</taxon>
        <taxon>Bacillati</taxon>
        <taxon>Bacillota</taxon>
        <taxon>Bacilli</taxon>
        <taxon>Bacillales</taxon>
        <taxon>Paenibacillaceae</taxon>
        <taxon>Paenibacillus</taxon>
    </lineage>
</organism>
<dbReference type="PROSITE" id="PS50853">
    <property type="entry name" value="FN3"/>
    <property type="match status" value="1"/>
</dbReference>
<dbReference type="InterPro" id="IPR008979">
    <property type="entry name" value="Galactose-bd-like_sf"/>
</dbReference>
<name>A0ABW5PB07_9BACL</name>
<dbReference type="Proteomes" id="UP001597541">
    <property type="component" value="Unassembled WGS sequence"/>
</dbReference>
<dbReference type="InterPro" id="IPR036116">
    <property type="entry name" value="FN3_sf"/>
</dbReference>
<reference evidence="5" key="1">
    <citation type="journal article" date="2019" name="Int. J. Syst. Evol. Microbiol.">
        <title>The Global Catalogue of Microorganisms (GCM) 10K type strain sequencing project: providing services to taxonomists for standard genome sequencing and annotation.</title>
        <authorList>
            <consortium name="The Broad Institute Genomics Platform"/>
            <consortium name="The Broad Institute Genome Sequencing Center for Infectious Disease"/>
            <person name="Wu L."/>
            <person name="Ma J."/>
        </authorList>
    </citation>
    <scope>NUCLEOTIDE SEQUENCE [LARGE SCALE GENOMIC DNA]</scope>
    <source>
        <strain evidence="5">KCTC 3950</strain>
    </source>
</reference>
<dbReference type="SUPFAM" id="SSF49785">
    <property type="entry name" value="Galactose-binding domain-like"/>
    <property type="match status" value="1"/>
</dbReference>
<evidence type="ECO:0000259" key="3">
    <source>
        <dbReference type="PROSITE" id="PS50853"/>
    </source>
</evidence>
<dbReference type="InterPro" id="IPR011050">
    <property type="entry name" value="Pectin_lyase_fold/virulence"/>
</dbReference>
<keyword evidence="5" id="KW-1185">Reference proteome</keyword>
<dbReference type="RefSeq" id="WP_377601652.1">
    <property type="nucleotide sequence ID" value="NZ_JBHUME010000005.1"/>
</dbReference>
<feature type="chain" id="PRO_5046952191" evidence="1">
    <location>
        <begin position="28"/>
        <end position="1178"/>
    </location>
</feature>
<evidence type="ECO:0000313" key="4">
    <source>
        <dbReference type="EMBL" id="MFD2612284.1"/>
    </source>
</evidence>
<dbReference type="PROSITE" id="PS50022">
    <property type="entry name" value="FA58C_3"/>
    <property type="match status" value="1"/>
</dbReference>
<dbReference type="InterPro" id="IPR039448">
    <property type="entry name" value="Beta_helix"/>
</dbReference>
<evidence type="ECO:0000313" key="5">
    <source>
        <dbReference type="Proteomes" id="UP001597541"/>
    </source>
</evidence>
<gene>
    <name evidence="4" type="ORF">ACFSUF_07540</name>
</gene>
<dbReference type="InterPro" id="IPR013783">
    <property type="entry name" value="Ig-like_fold"/>
</dbReference>
<accession>A0ABW5PB07</accession>
<dbReference type="InterPro" id="IPR000421">
    <property type="entry name" value="FA58C"/>
</dbReference>
<sequence length="1178" mass="125642">MRNNVNVWKSRFVLFGMALTLSLPLQGPVLTAGAEASRSVAATIVASADVAVDIAAPAVSWDTKTSPTASEGNFTIKSSADGTQGRIAYYKFPVPAEYLAPEPGISYEFAFKLNAKWGSNTPQVPVPFDVYGLADDNWEETSRNWTNSSNHPADRVEVSGIGKSAFYIGTFTVNTGTNTVYSISTPDLNSFMAAHGGDGNVSFLAIDSQGLNKNVTLSSKETASTSILKPTLEVTRLTETPDEAPPSWPEGTRLTVTNYGKDFAQLTWTPAADNQAVTEYQVYANDALLGTVTGSTYYTAQGLTPSSVYTFRIEARDAAGLSSTGGPAVTKTTLSEDIVSYPVSEVEASSTDGNLPANTIDGNLTTRWSSFARDGEWIQYDLGNVQEIGYLGIAFHNGSSRTSRFDLEVSHDAINWTSVYTGSSSGLTTALEAFNFPDVQARYVRYIGHGNTSNLYNSLTEVQIYKPHPAGDMPVAVVPSFTPGPPAGTVPYTKAGFYHPDGTGYTPHIPNPVTGRTINVVDFGADREDSASDDRGALQAAIDAAQPGDEVYLPDGIYNLNSAASDGASNLLLKSGVNVRGESQQGTVLKTNFNLLNNSTVLKAVNQHDILVSNLLITSTWNGQYSNNHQVANPDKGGPQYGITISDFGSKASYRITIDSVTVEKFERMGVRISNSREITVRGSTFRNATDVAGGGAGYGVSIQGTAKTDRLGYDNDTLFNLVEHNRFEGPYLRHGTLLQFYAHNNLIRENTYTGTVLDSIDLHGEDEYLNEIHGNLISGVLTGAGIGVGNTGGTAPSNHDAAGPGNYIHHNRIENSREGIKVHMGSRDTRIEYNTIQNTVSVVDAKGIYLQNAPGTIVKSNVIRNNTAVDYTGIVLAEDLGDANAGSIGAGIPQKVQIFNNAITGNVNGIRIEAGTGIRVENNLLENSGVNYESYPGTDVIYVEPPIAAIPGEGVVIGQEAADVTKNQLADGGNGIQVLLNDELLEQAMLRLKAQESTVRKITLSVSDTVDAVQVKLPGRVLANAQKELPGLHIYIQTNTAGYELPVLALKDHLTELADGWYVTISMKKVPQTDGSGGEAGLSSNDAFLLVLPVLFNLSIESGGVVKEIESANQFITLSFTLGTPPAPKFVTGGILEPETGRYRLVPVLVKEENGAVTAVMKSKTNGTFAVLSKPVS</sequence>
<dbReference type="InterPro" id="IPR003961">
    <property type="entry name" value="FN3_dom"/>
</dbReference>
<keyword evidence="1" id="KW-0732">Signal</keyword>
<dbReference type="SMART" id="SM00710">
    <property type="entry name" value="PbH1"/>
    <property type="match status" value="10"/>
</dbReference>
<dbReference type="Gene3D" id="2.160.20.10">
    <property type="entry name" value="Single-stranded right-handed beta-helix, Pectin lyase-like"/>
    <property type="match status" value="1"/>
</dbReference>
<dbReference type="Gene3D" id="2.60.120.260">
    <property type="entry name" value="Galactose-binding domain-like"/>
    <property type="match status" value="1"/>
</dbReference>
<dbReference type="SUPFAM" id="SSF49265">
    <property type="entry name" value="Fibronectin type III"/>
    <property type="match status" value="1"/>
</dbReference>